<feature type="non-terminal residue" evidence="1">
    <location>
        <position position="1"/>
    </location>
</feature>
<dbReference type="EMBL" id="BARS01014525">
    <property type="protein sequence ID" value="GAF94263.1"/>
    <property type="molecule type" value="Genomic_DNA"/>
</dbReference>
<name>X0TL22_9ZZZZ</name>
<evidence type="ECO:0000313" key="1">
    <source>
        <dbReference type="EMBL" id="GAF94263.1"/>
    </source>
</evidence>
<gene>
    <name evidence="1" type="ORF">S01H1_24411</name>
</gene>
<dbReference type="AlphaFoldDB" id="X0TL22"/>
<accession>X0TL22</accession>
<proteinExistence type="predicted"/>
<protein>
    <submittedName>
        <fullName evidence="1">Uncharacterized protein</fullName>
    </submittedName>
</protein>
<feature type="non-terminal residue" evidence="1">
    <location>
        <position position="55"/>
    </location>
</feature>
<reference evidence="1" key="1">
    <citation type="journal article" date="2014" name="Front. Microbiol.">
        <title>High frequency of phylogenetically diverse reductive dehalogenase-homologous genes in deep subseafloor sedimentary metagenomes.</title>
        <authorList>
            <person name="Kawai M."/>
            <person name="Futagami T."/>
            <person name="Toyoda A."/>
            <person name="Takaki Y."/>
            <person name="Nishi S."/>
            <person name="Hori S."/>
            <person name="Arai W."/>
            <person name="Tsubouchi T."/>
            <person name="Morono Y."/>
            <person name="Uchiyama I."/>
            <person name="Ito T."/>
            <person name="Fujiyama A."/>
            <person name="Inagaki F."/>
            <person name="Takami H."/>
        </authorList>
    </citation>
    <scope>NUCLEOTIDE SEQUENCE</scope>
    <source>
        <strain evidence="1">Expedition CK06-06</strain>
    </source>
</reference>
<comment type="caution">
    <text evidence="1">The sequence shown here is derived from an EMBL/GenBank/DDBJ whole genome shotgun (WGS) entry which is preliminary data.</text>
</comment>
<organism evidence="1">
    <name type="scientific">marine sediment metagenome</name>
    <dbReference type="NCBI Taxonomy" id="412755"/>
    <lineage>
        <taxon>unclassified sequences</taxon>
        <taxon>metagenomes</taxon>
        <taxon>ecological metagenomes</taxon>
    </lineage>
</organism>
<sequence>GMLYPNLGGDEGKWPWMIRICNDNYQRYKDWGMEEDNWGPNSVFVESEYWNEGRI</sequence>